<name>A0ABX1S486_9FLAO</name>
<dbReference type="InterPro" id="IPR006626">
    <property type="entry name" value="PbH1"/>
</dbReference>
<dbReference type="InterPro" id="IPR039448">
    <property type="entry name" value="Beta_helix"/>
</dbReference>
<evidence type="ECO:0000313" key="3">
    <source>
        <dbReference type="Proteomes" id="UP000746690"/>
    </source>
</evidence>
<evidence type="ECO:0000259" key="1">
    <source>
        <dbReference type="Pfam" id="PF13229"/>
    </source>
</evidence>
<dbReference type="Gene3D" id="2.160.20.10">
    <property type="entry name" value="Single-stranded right-handed beta-helix, Pectin lyase-like"/>
    <property type="match status" value="2"/>
</dbReference>
<dbReference type="SUPFAM" id="SSF51126">
    <property type="entry name" value="Pectin lyase-like"/>
    <property type="match status" value="1"/>
</dbReference>
<dbReference type="Pfam" id="PF13229">
    <property type="entry name" value="Beta_helix"/>
    <property type="match status" value="1"/>
</dbReference>
<reference evidence="2 3" key="1">
    <citation type="submission" date="2020-04" db="EMBL/GenBank/DDBJ databases">
        <title>A Flavivirga sp. nov.</title>
        <authorList>
            <person name="Sun X."/>
        </authorList>
    </citation>
    <scope>NUCLEOTIDE SEQUENCE [LARGE SCALE GENOMIC DNA]</scope>
    <source>
        <strain evidence="2 3">Y03</strain>
    </source>
</reference>
<dbReference type="Proteomes" id="UP000746690">
    <property type="component" value="Unassembled WGS sequence"/>
</dbReference>
<dbReference type="InterPro" id="IPR012334">
    <property type="entry name" value="Pectin_lyas_fold"/>
</dbReference>
<feature type="domain" description="Right handed beta helix" evidence="1">
    <location>
        <begin position="368"/>
        <end position="508"/>
    </location>
</feature>
<keyword evidence="3" id="KW-1185">Reference proteome</keyword>
<organism evidence="2 3">
    <name type="scientific">Flavivirga algicola</name>
    <dbReference type="NCBI Taxonomy" id="2729136"/>
    <lineage>
        <taxon>Bacteria</taxon>
        <taxon>Pseudomonadati</taxon>
        <taxon>Bacteroidota</taxon>
        <taxon>Flavobacteriia</taxon>
        <taxon>Flavobacteriales</taxon>
        <taxon>Flavobacteriaceae</taxon>
        <taxon>Flavivirga</taxon>
    </lineage>
</organism>
<dbReference type="PANTHER" id="PTHR36453">
    <property type="entry name" value="SECRETED PROTEIN-RELATED"/>
    <property type="match status" value="1"/>
</dbReference>
<protein>
    <submittedName>
        <fullName evidence="2">Right-handed parallel beta-helix repeat-containing protein</fullName>
    </submittedName>
</protein>
<gene>
    <name evidence="2" type="ORF">HHX25_20345</name>
</gene>
<evidence type="ECO:0000313" key="2">
    <source>
        <dbReference type="EMBL" id="NMH89863.1"/>
    </source>
</evidence>
<comment type="caution">
    <text evidence="2">The sequence shown here is derived from an EMBL/GenBank/DDBJ whole genome shotgun (WGS) entry which is preliminary data.</text>
</comment>
<dbReference type="InterPro" id="IPR011050">
    <property type="entry name" value="Pectin_lyase_fold/virulence"/>
</dbReference>
<accession>A0ABX1S486</accession>
<proteinExistence type="predicted"/>
<dbReference type="EMBL" id="JABBHF010000017">
    <property type="protein sequence ID" value="NMH89863.1"/>
    <property type="molecule type" value="Genomic_DNA"/>
</dbReference>
<dbReference type="SMART" id="SM00710">
    <property type="entry name" value="PbH1"/>
    <property type="match status" value="5"/>
</dbReference>
<sequence length="798" mass="90384">MMVIVSTVFSQDSKYNQPPHTFPEYSGNYTKNLFSPVTKPGKTFYISVNGNDKNKGTKKSPFRSIEAARDAIRNLKANLGLPKGGVDVILLKGTYNIGSTIEFTSEDTGTSTSPIVYKGEKKGEVILTGGVQVDTKRFKIVSDEELLSRLHPKARGKVIYIDLSKDKLDSYFPGDGKYGQIAMDGYMLQLAQWPNRAYNHIGKIHEEGPTTRWLKPGEKPMPYSKENPTGGKFSFKEDLSPMVQTEFERTRDIYAQGYFHNDWYFQHEPLGSINNNVVQLLHHTRYGIVNKIKSIPRRVRLFNVLAELNEPGEWYFDKKEQKLFVWPIKGFEPGKSTVSFIGTKSASINNSFAQPGDVKAQKASLPLITMKNTSYVTLSNFIIENTGSLAISIKGGKYNLLAGSIIRNGAGKGIEIKGGKYNGITSCDFYDLYAAFSISGGDFKSLERSNNFATNNVIRNCRYRGYGVVSLSGVGLYFAHNLLHSMNGAIMYKTVNLLMEYNEFYNIGYEMGDFNVAYCGAQWYTMNNVVRYNFVHHLIEPGGHPVAAFRNDDNGAGLKIYGNVFYRPGRGSAQFDGPLNDFQNNITLDCYTVWWTLKKPITKEGIQEKWDKLSRFGTDLPKGDKGDYLYITEKVIGEKGWLKSPWKETFPELKAMIETNPWAQTFGNVNLNYVYKVRKPFHIHGGSGTIEGMESKRKGHFKDLPIEGSFEPPVEISLDAFEDISSLDFNLKKDFKLMDGFKPIPFDKIGLVKDDFRKKPLDKKIYRSYIYERFKDEKGGRYNSEIVKARYPLPGYLK</sequence>
<dbReference type="PANTHER" id="PTHR36453:SF1">
    <property type="entry name" value="RIGHT HANDED BETA HELIX DOMAIN-CONTAINING PROTEIN"/>
    <property type="match status" value="1"/>
</dbReference>